<comment type="caution">
    <text evidence="2">The sequence shown here is derived from an EMBL/GenBank/DDBJ whole genome shotgun (WGS) entry which is preliminary data.</text>
</comment>
<gene>
    <name evidence="2" type="ORF">AGLY_011952</name>
</gene>
<dbReference type="Proteomes" id="UP000475862">
    <property type="component" value="Unassembled WGS sequence"/>
</dbReference>
<name>A0A6G0TAD6_APHGL</name>
<feature type="domain" description="Double jelly roll-like" evidence="1">
    <location>
        <begin position="70"/>
        <end position="204"/>
    </location>
</feature>
<accession>A0A6G0TAD6</accession>
<dbReference type="EMBL" id="VYZN01000046">
    <property type="protein sequence ID" value="KAE9529156.1"/>
    <property type="molecule type" value="Genomic_DNA"/>
</dbReference>
<evidence type="ECO:0000313" key="3">
    <source>
        <dbReference type="Proteomes" id="UP000475862"/>
    </source>
</evidence>
<organism evidence="2 3">
    <name type="scientific">Aphis glycines</name>
    <name type="common">Soybean aphid</name>
    <dbReference type="NCBI Taxonomy" id="307491"/>
    <lineage>
        <taxon>Eukaryota</taxon>
        <taxon>Metazoa</taxon>
        <taxon>Ecdysozoa</taxon>
        <taxon>Arthropoda</taxon>
        <taxon>Hexapoda</taxon>
        <taxon>Insecta</taxon>
        <taxon>Pterygota</taxon>
        <taxon>Neoptera</taxon>
        <taxon>Paraneoptera</taxon>
        <taxon>Hemiptera</taxon>
        <taxon>Sternorrhyncha</taxon>
        <taxon>Aphidomorpha</taxon>
        <taxon>Aphidoidea</taxon>
        <taxon>Aphididae</taxon>
        <taxon>Aphidini</taxon>
        <taxon>Aphis</taxon>
        <taxon>Aphis</taxon>
    </lineage>
</organism>
<dbReference type="OrthoDB" id="6746907at2759"/>
<dbReference type="PANTHER" id="PTHR36159:SF1">
    <property type="entry name" value="RETROVIRUS-RELATED POL POLYPROTEIN FROM TRANSPOSON 412-LIKE PROTEIN"/>
    <property type="match status" value="1"/>
</dbReference>
<proteinExistence type="predicted"/>
<dbReference type="Pfam" id="PF21738">
    <property type="entry name" value="DJR-like_dom"/>
    <property type="match status" value="1"/>
</dbReference>
<evidence type="ECO:0000259" key="1">
    <source>
        <dbReference type="Pfam" id="PF21738"/>
    </source>
</evidence>
<dbReference type="PANTHER" id="PTHR36159">
    <property type="entry name" value="PROTEIN CBG23766"/>
    <property type="match status" value="1"/>
</dbReference>
<keyword evidence="3" id="KW-1185">Reference proteome</keyword>
<dbReference type="InterPro" id="IPR049512">
    <property type="entry name" value="DJR-like_dom"/>
</dbReference>
<reference evidence="2 3" key="1">
    <citation type="submission" date="2019-08" db="EMBL/GenBank/DDBJ databases">
        <title>The genome of the soybean aphid Biotype 1, its phylome, world population structure and adaptation to the North American continent.</title>
        <authorList>
            <person name="Giordano R."/>
            <person name="Donthu R.K."/>
            <person name="Hernandez A.G."/>
            <person name="Wright C.L."/>
            <person name="Zimin A.V."/>
        </authorList>
    </citation>
    <scope>NUCLEOTIDE SEQUENCE [LARGE SCALE GENOMIC DNA]</scope>
    <source>
        <tissue evidence="2">Whole aphids</tissue>
    </source>
</reference>
<sequence length="213" mass="24178">MPESDILDISSPFETDSKITKIEYHSYTPYTTSFNNNDEIRISIQQTDVYPYLNESFIYLEGQVSDAGKVKLTNNGFSYLFEQIRLEINGIEVDSTRVLGITSSLKGYLSGTPDNYNCYENAGWIFKNSSNSANNNGEFNFKKILVHSRLELILTRCHSDLNALKVITSGSTNSGKVVLNKIVWKVPHITVDDEERLKLLKLLNILNLEPQKK</sequence>
<dbReference type="AlphaFoldDB" id="A0A6G0TAD6"/>
<protein>
    <recommendedName>
        <fullName evidence="1">Double jelly roll-like domain-containing protein</fullName>
    </recommendedName>
</protein>
<evidence type="ECO:0000313" key="2">
    <source>
        <dbReference type="EMBL" id="KAE9529156.1"/>
    </source>
</evidence>